<gene>
    <name evidence="7" type="ORF">AS592_10120</name>
</gene>
<reference evidence="7 8" key="1">
    <citation type="submission" date="2015-11" db="EMBL/GenBank/DDBJ databases">
        <title>Draft genome of Sulfurovum riftiae 1812E, a member of the Epsilonproteobacteria isolated from the tube of the deep-sea hydrothermal vent tubewom Riftia pachyptila.</title>
        <authorList>
            <person name="Vetriani C."/>
            <person name="Giovannelli D."/>
        </authorList>
    </citation>
    <scope>NUCLEOTIDE SEQUENCE [LARGE SCALE GENOMIC DNA]</scope>
    <source>
        <strain evidence="7 8">1812E</strain>
    </source>
</reference>
<dbReference type="OrthoDB" id="9775455at2"/>
<accession>A0A151CIV5</accession>
<evidence type="ECO:0000313" key="7">
    <source>
        <dbReference type="EMBL" id="KYJ87460.1"/>
    </source>
</evidence>
<name>A0A151CIV5_9BACT</name>
<feature type="signal peptide" evidence="4">
    <location>
        <begin position="1"/>
        <end position="27"/>
    </location>
</feature>
<dbReference type="PANTHER" id="PTHR30332">
    <property type="entry name" value="PROBABLE GENERAL SECRETION PATHWAY PROTEIN D"/>
    <property type="match status" value="1"/>
</dbReference>
<dbReference type="InterPro" id="IPR013358">
    <property type="entry name" value="Pilus_biogenesis_MshL"/>
</dbReference>
<dbReference type="GO" id="GO:0015627">
    <property type="term" value="C:type II protein secretion system complex"/>
    <property type="evidence" value="ECO:0007669"/>
    <property type="project" value="TreeGrafter"/>
</dbReference>
<dbReference type="Pfam" id="PF07655">
    <property type="entry name" value="Secretin_N_2"/>
    <property type="match status" value="1"/>
</dbReference>
<dbReference type="Proteomes" id="UP000075359">
    <property type="component" value="Unassembled WGS sequence"/>
</dbReference>
<evidence type="ECO:0000256" key="2">
    <source>
        <dbReference type="ARBA" id="ARBA00022729"/>
    </source>
</evidence>
<dbReference type="STRING" id="1630136.AS592_10120"/>
<evidence type="ECO:0000256" key="4">
    <source>
        <dbReference type="SAM" id="SignalP"/>
    </source>
</evidence>
<feature type="domain" description="Secretin N-terminal" evidence="6">
    <location>
        <begin position="114"/>
        <end position="202"/>
    </location>
</feature>
<dbReference type="RefSeq" id="WP_067328322.1">
    <property type="nucleotide sequence ID" value="NZ_LNKT01000001.1"/>
</dbReference>
<dbReference type="InterPro" id="IPR001775">
    <property type="entry name" value="GspD/PilQ"/>
</dbReference>
<dbReference type="NCBIfam" id="TIGR02519">
    <property type="entry name" value="pilus_MshL"/>
    <property type="match status" value="1"/>
</dbReference>
<evidence type="ECO:0000256" key="1">
    <source>
        <dbReference type="ARBA" id="ARBA00004370"/>
    </source>
</evidence>
<keyword evidence="3" id="KW-0472">Membrane</keyword>
<evidence type="ECO:0000259" key="6">
    <source>
        <dbReference type="Pfam" id="PF07655"/>
    </source>
</evidence>
<protein>
    <submittedName>
        <fullName evidence="7">General secretion pathway protein GspD</fullName>
    </submittedName>
</protein>
<dbReference type="InterPro" id="IPR050810">
    <property type="entry name" value="Bact_Secretion_Sys_Channel"/>
</dbReference>
<keyword evidence="2 4" id="KW-0732">Signal</keyword>
<sequence>MKTIRNKGVKFIVVCAMLIGFTNSVVAGSCSTKLFSVTIDSKLSIGDVIENLADTCDLTVTVKDDAAKKRMNKKLYYVKLKNSTLKGFLNTILKDNDLYYTLKGNKLTISYLITRTFKIHYISGQRIGKSNANVTIANAANSTGGGQGSIGGGDSGQNGTNSMTRTGISIESNDEFKFWQTVETEIHRILIGAADGSTHYTRTGDSWTGPDGQVWEYNPLAPIVNPEAGMVTVTGTARQINRVARYISALTKQIKTQVLIDVRILAVKFDDSRTTGVDWSQLYGLQNFAVDSLMMAQKNVASYTFDTLTGITDATFAPNTEPRNARVTQLTGSANINEVVKFLATQGDVKAISSPRVMTLNNQPALISVGKELFYKIKSTSALGTGNNANTAEGEIVDSVFAGILLDITPEIGSNGVITLKINPSISETIDDVSSQVGTRNIPPDLIRRQIASVVKVKDGEHAILGGLITSSTGTKINKVPLLGDIPLLEYAFKHEEKINRVEELVLIITPHIIKTSKSVTLKDLGYSKLNEK</sequence>
<dbReference type="PROSITE" id="PS51257">
    <property type="entry name" value="PROKAR_LIPOPROTEIN"/>
    <property type="match status" value="1"/>
</dbReference>
<dbReference type="Pfam" id="PF00263">
    <property type="entry name" value="Secretin"/>
    <property type="match status" value="1"/>
</dbReference>
<feature type="chain" id="PRO_5007578581" evidence="4">
    <location>
        <begin position="28"/>
        <end position="533"/>
    </location>
</feature>
<dbReference type="InterPro" id="IPR011514">
    <property type="entry name" value="Secretin_N_2"/>
</dbReference>
<dbReference type="PRINTS" id="PR00811">
    <property type="entry name" value="BCTERIALGSPD"/>
</dbReference>
<comment type="caution">
    <text evidence="7">The sequence shown here is derived from an EMBL/GenBank/DDBJ whole genome shotgun (WGS) entry which is preliminary data.</text>
</comment>
<dbReference type="EMBL" id="LNKT01000001">
    <property type="protein sequence ID" value="KYJ87460.1"/>
    <property type="molecule type" value="Genomic_DNA"/>
</dbReference>
<dbReference type="GO" id="GO:0009306">
    <property type="term" value="P:protein secretion"/>
    <property type="evidence" value="ECO:0007669"/>
    <property type="project" value="InterPro"/>
</dbReference>
<dbReference type="PANTHER" id="PTHR30332:SF24">
    <property type="entry name" value="SECRETIN GSPD-RELATED"/>
    <property type="match status" value="1"/>
</dbReference>
<dbReference type="AlphaFoldDB" id="A0A151CIV5"/>
<evidence type="ECO:0000313" key="8">
    <source>
        <dbReference type="Proteomes" id="UP000075359"/>
    </source>
</evidence>
<organism evidence="7 8">
    <name type="scientific">Sulfurovum riftiae</name>
    <dbReference type="NCBI Taxonomy" id="1630136"/>
    <lineage>
        <taxon>Bacteria</taxon>
        <taxon>Pseudomonadati</taxon>
        <taxon>Campylobacterota</taxon>
        <taxon>Epsilonproteobacteria</taxon>
        <taxon>Campylobacterales</taxon>
        <taxon>Sulfurovaceae</taxon>
        <taxon>Sulfurovum</taxon>
    </lineage>
</organism>
<dbReference type="GO" id="GO:0009297">
    <property type="term" value="P:pilus assembly"/>
    <property type="evidence" value="ECO:0007669"/>
    <property type="project" value="InterPro"/>
</dbReference>
<evidence type="ECO:0000259" key="5">
    <source>
        <dbReference type="Pfam" id="PF00263"/>
    </source>
</evidence>
<keyword evidence="8" id="KW-1185">Reference proteome</keyword>
<dbReference type="InterPro" id="IPR004846">
    <property type="entry name" value="T2SS/T3SS_dom"/>
</dbReference>
<evidence type="ECO:0000256" key="3">
    <source>
        <dbReference type="ARBA" id="ARBA00023136"/>
    </source>
</evidence>
<feature type="domain" description="Type II/III secretion system secretin-like" evidence="5">
    <location>
        <begin position="343"/>
        <end position="515"/>
    </location>
</feature>
<dbReference type="GO" id="GO:0019867">
    <property type="term" value="C:outer membrane"/>
    <property type="evidence" value="ECO:0007669"/>
    <property type="project" value="InterPro"/>
</dbReference>
<comment type="subcellular location">
    <subcellularLocation>
        <location evidence="1">Membrane</location>
    </subcellularLocation>
</comment>
<proteinExistence type="predicted"/>